<name>A0A4Z2ILY5_9TELE</name>
<feature type="compositionally biased region" description="Polar residues" evidence="1">
    <location>
        <begin position="66"/>
        <end position="76"/>
    </location>
</feature>
<keyword evidence="3" id="KW-1185">Reference proteome</keyword>
<evidence type="ECO:0000313" key="3">
    <source>
        <dbReference type="Proteomes" id="UP000314294"/>
    </source>
</evidence>
<evidence type="ECO:0000313" key="2">
    <source>
        <dbReference type="EMBL" id="TNN78777.1"/>
    </source>
</evidence>
<comment type="caution">
    <text evidence="2">The sequence shown here is derived from an EMBL/GenBank/DDBJ whole genome shotgun (WGS) entry which is preliminary data.</text>
</comment>
<organism evidence="2 3">
    <name type="scientific">Liparis tanakae</name>
    <name type="common">Tanaka's snailfish</name>
    <dbReference type="NCBI Taxonomy" id="230148"/>
    <lineage>
        <taxon>Eukaryota</taxon>
        <taxon>Metazoa</taxon>
        <taxon>Chordata</taxon>
        <taxon>Craniata</taxon>
        <taxon>Vertebrata</taxon>
        <taxon>Euteleostomi</taxon>
        <taxon>Actinopterygii</taxon>
        <taxon>Neopterygii</taxon>
        <taxon>Teleostei</taxon>
        <taxon>Neoteleostei</taxon>
        <taxon>Acanthomorphata</taxon>
        <taxon>Eupercaria</taxon>
        <taxon>Perciformes</taxon>
        <taxon>Cottioidei</taxon>
        <taxon>Cottales</taxon>
        <taxon>Liparidae</taxon>
        <taxon>Liparis</taxon>
    </lineage>
</organism>
<proteinExistence type="predicted"/>
<dbReference type="AlphaFoldDB" id="A0A4Z2ILY5"/>
<reference evidence="2 3" key="1">
    <citation type="submission" date="2019-03" db="EMBL/GenBank/DDBJ databases">
        <title>First draft genome of Liparis tanakae, snailfish: a comprehensive survey of snailfish specific genes.</title>
        <authorList>
            <person name="Kim W."/>
            <person name="Song I."/>
            <person name="Jeong J.-H."/>
            <person name="Kim D."/>
            <person name="Kim S."/>
            <person name="Ryu S."/>
            <person name="Song J.Y."/>
            <person name="Lee S.K."/>
        </authorList>
    </citation>
    <scope>NUCLEOTIDE SEQUENCE [LARGE SCALE GENOMIC DNA]</scope>
    <source>
        <tissue evidence="2">Muscle</tissue>
    </source>
</reference>
<accession>A0A4Z2ILY5</accession>
<evidence type="ECO:0000256" key="1">
    <source>
        <dbReference type="SAM" id="MobiDB-lite"/>
    </source>
</evidence>
<sequence>MVCTLGCRGWPGLCGCLGLDGSGGRTRGMWNCWTLVLVESGEEAGRSGLKFYKGPQPKAKMKPNPRLQNRSQQSTG</sequence>
<feature type="region of interest" description="Disordered" evidence="1">
    <location>
        <begin position="47"/>
        <end position="76"/>
    </location>
</feature>
<dbReference type="EMBL" id="SRLO01000070">
    <property type="protein sequence ID" value="TNN78777.1"/>
    <property type="molecule type" value="Genomic_DNA"/>
</dbReference>
<gene>
    <name evidence="2" type="ORF">EYF80_010947</name>
</gene>
<protein>
    <submittedName>
        <fullName evidence="2">Uncharacterized protein</fullName>
    </submittedName>
</protein>
<dbReference type="Proteomes" id="UP000314294">
    <property type="component" value="Unassembled WGS sequence"/>
</dbReference>